<evidence type="ECO:0000313" key="3">
    <source>
        <dbReference type="EMBL" id="RFU18251.1"/>
    </source>
</evidence>
<feature type="compositionally biased region" description="Low complexity" evidence="1">
    <location>
        <begin position="523"/>
        <end position="536"/>
    </location>
</feature>
<accession>A0A372ITX0</accession>
<keyword evidence="2" id="KW-0732">Signal</keyword>
<protein>
    <recommendedName>
        <fullName evidence="5">FecR protein domain-containing protein</fullName>
    </recommendedName>
</protein>
<evidence type="ECO:0000313" key="4">
    <source>
        <dbReference type="Proteomes" id="UP000264702"/>
    </source>
</evidence>
<feature type="compositionally biased region" description="Polar residues" evidence="1">
    <location>
        <begin position="480"/>
        <end position="490"/>
    </location>
</feature>
<feature type="chain" id="PRO_5016679883" description="FecR protein domain-containing protein" evidence="2">
    <location>
        <begin position="22"/>
        <end position="733"/>
    </location>
</feature>
<feature type="compositionally biased region" description="Low complexity" evidence="1">
    <location>
        <begin position="504"/>
        <end position="517"/>
    </location>
</feature>
<comment type="caution">
    <text evidence="3">The sequence shown here is derived from an EMBL/GenBank/DDBJ whole genome shotgun (WGS) entry which is preliminary data.</text>
</comment>
<dbReference type="InterPro" id="IPR046535">
    <property type="entry name" value="DUF6600"/>
</dbReference>
<dbReference type="AlphaFoldDB" id="A0A372ITX0"/>
<organism evidence="3 4">
    <name type="scientific">Paracidobacterium acidisoli</name>
    <dbReference type="NCBI Taxonomy" id="2303751"/>
    <lineage>
        <taxon>Bacteria</taxon>
        <taxon>Pseudomonadati</taxon>
        <taxon>Acidobacteriota</taxon>
        <taxon>Terriglobia</taxon>
        <taxon>Terriglobales</taxon>
        <taxon>Acidobacteriaceae</taxon>
        <taxon>Paracidobacterium</taxon>
    </lineage>
</organism>
<feature type="compositionally biased region" description="Polar residues" evidence="1">
    <location>
        <begin position="553"/>
        <end position="564"/>
    </location>
</feature>
<feature type="compositionally biased region" description="Low complexity" evidence="1">
    <location>
        <begin position="691"/>
        <end position="703"/>
    </location>
</feature>
<reference evidence="3 4" key="1">
    <citation type="submission" date="2018-08" db="EMBL/GenBank/DDBJ databases">
        <title>Acidipila sp. 4G-K13, an acidobacterium isolated from forest soil.</title>
        <authorList>
            <person name="Gao Z.-H."/>
            <person name="Qiu L.-H."/>
        </authorList>
    </citation>
    <scope>NUCLEOTIDE SEQUENCE [LARGE SCALE GENOMIC DNA]</scope>
    <source>
        <strain evidence="3 4">4G-K13</strain>
    </source>
</reference>
<dbReference type="Proteomes" id="UP000264702">
    <property type="component" value="Unassembled WGS sequence"/>
</dbReference>
<gene>
    <name evidence="3" type="ORF">D0Y96_01345</name>
</gene>
<sequence>MFGVMTAVMAAVLFCAVSTFAQDEDPPGRVARIAWIGGNVSLQTAGADEWSAAPPNYPMTSGDRLYVDQGGRAVLQNGSNDLRLGGGSDVTLTNLTDDYEQVGVAQGSVRVRVYALVPGGTIEVDTPNGAVIMQQPGDYRINVYPDNQGSVVQVNAGTVQIAGPNVNQEVDQGEAVQLYGTNAIEIGAVDMMPPDDLDRWSEERDRHIQASVSARYVSRDIPGYDDLDDYGSWTPTPDYGPVWYPRSVAAGWQPYTVGHWAYVAPWGYTWVDDAAWGYAPFHYGRWVTVGGRWGWVPGPVNVRPVYAPAFVAFVGGGPGVSVGVSFGGGGGVAAWFPLGVAEPYVPWYRCSPNYVRTVNVTNVNITVIHNTTIVNNYNVFINNTRNVTNVNQIRVTNVNYVNRTRVVVVNQNAMTSGARVQQSMVRLNTQQQQQLARAPIVMARPPVAAPARPAMTRPAVNVSRPVARPVLMTPHGRTAATPTSNRQRFTPASLPKPAPPSAIRPATRPVAPNVRPAAPRPGQPAAGQPNQPGNPAMNRPGQPGNNARPVPGANNNNNHPSTPVIQPRPASPEANRPGAPVNNRPTPPANNQPPVNNRPNENRPNMPGNNRPNTPGNNSRPAPNQNAPGTQPENNRPGGQNYVRPVRPKPAPAVPQSGPKAVGPEPMHPRVTENNNRPPAQPRPAAPNRPAPQARPEAQNRPAPQKPGARPEEKQKPRKEPPPKQEEPPQPQQ</sequence>
<proteinExistence type="predicted"/>
<name>A0A372ITX0_9BACT</name>
<feature type="compositionally biased region" description="Polar residues" evidence="1">
    <location>
        <begin position="622"/>
        <end position="638"/>
    </location>
</feature>
<evidence type="ECO:0000256" key="1">
    <source>
        <dbReference type="SAM" id="MobiDB-lite"/>
    </source>
</evidence>
<feature type="region of interest" description="Disordered" evidence="1">
    <location>
        <begin position="466"/>
        <end position="733"/>
    </location>
</feature>
<evidence type="ECO:0000256" key="2">
    <source>
        <dbReference type="SAM" id="SignalP"/>
    </source>
</evidence>
<feature type="compositionally biased region" description="Basic and acidic residues" evidence="1">
    <location>
        <begin position="709"/>
        <end position="727"/>
    </location>
</feature>
<feature type="compositionally biased region" description="Low complexity" evidence="1">
    <location>
        <begin position="592"/>
        <end position="621"/>
    </location>
</feature>
<keyword evidence="4" id="KW-1185">Reference proteome</keyword>
<feature type="signal peptide" evidence="2">
    <location>
        <begin position="1"/>
        <end position="21"/>
    </location>
</feature>
<dbReference type="PANTHER" id="PTHR38731">
    <property type="entry name" value="LIPL45-RELATED LIPOPROTEIN-RELATED"/>
    <property type="match status" value="1"/>
</dbReference>
<dbReference type="Pfam" id="PF20245">
    <property type="entry name" value="DUF6600"/>
    <property type="match status" value="1"/>
</dbReference>
<feature type="compositionally biased region" description="Pro residues" evidence="1">
    <location>
        <begin position="679"/>
        <end position="690"/>
    </location>
</feature>
<evidence type="ECO:0008006" key="5">
    <source>
        <dbReference type="Google" id="ProtNLM"/>
    </source>
</evidence>
<dbReference type="EMBL" id="QVQT01000001">
    <property type="protein sequence ID" value="RFU18251.1"/>
    <property type="molecule type" value="Genomic_DNA"/>
</dbReference>